<dbReference type="GO" id="GO:0043161">
    <property type="term" value="P:proteasome-mediated ubiquitin-dependent protein catabolic process"/>
    <property type="evidence" value="ECO:0007669"/>
    <property type="project" value="TreeGrafter"/>
</dbReference>
<dbReference type="GO" id="GO:0030332">
    <property type="term" value="F:cyclin binding"/>
    <property type="evidence" value="ECO:0007669"/>
    <property type="project" value="TreeGrafter"/>
</dbReference>
<dbReference type="GO" id="GO:0005829">
    <property type="term" value="C:cytosol"/>
    <property type="evidence" value="ECO:0007669"/>
    <property type="project" value="TreeGrafter"/>
</dbReference>
<accession>A0AAV7JB83</accession>
<comment type="function">
    <text evidence="7">E3 ubiquitin-protein ligase which accepts ubiquitin from specific E2 ubiquitin-conjugating enzymes, and transfers it to substrates, generally promoting their degradation by the proteasome. Independently of its E3 ubiquitin-protein ligase activity, acts as an inhibitor of CPSF3 endonuclease activity by blocking CPSF3 active site.</text>
</comment>
<evidence type="ECO:0000256" key="6">
    <source>
        <dbReference type="ARBA" id="ARBA00032298"/>
    </source>
</evidence>
<dbReference type="InterPro" id="IPR019193">
    <property type="entry name" value="UBQ-conj_enz_E2-bd_prot"/>
</dbReference>
<dbReference type="EC" id="2.3.2.26" evidence="2"/>
<evidence type="ECO:0000313" key="10">
    <source>
        <dbReference type="Proteomes" id="UP001165289"/>
    </source>
</evidence>
<evidence type="ECO:0000256" key="3">
    <source>
        <dbReference type="ARBA" id="ARBA00013646"/>
    </source>
</evidence>
<dbReference type="GO" id="GO:0051865">
    <property type="term" value="P:protein autoubiquitination"/>
    <property type="evidence" value="ECO:0007669"/>
    <property type="project" value="TreeGrafter"/>
</dbReference>
<dbReference type="AlphaFoldDB" id="A0AAV7JB83"/>
<evidence type="ECO:0000256" key="2">
    <source>
        <dbReference type="ARBA" id="ARBA00012485"/>
    </source>
</evidence>
<dbReference type="GO" id="GO:0006513">
    <property type="term" value="P:protein monoubiquitination"/>
    <property type="evidence" value="ECO:0007669"/>
    <property type="project" value="TreeGrafter"/>
</dbReference>
<dbReference type="GO" id="GO:0000209">
    <property type="term" value="P:protein polyubiquitination"/>
    <property type="evidence" value="ECO:0007669"/>
    <property type="project" value="TreeGrafter"/>
</dbReference>
<sequence length="413" mass="47221">MFSDDRELLVFTELTVNFKEAVITIKASDAIQQMYLYHDKQSRLLMLSYETEEKVKEIALARIEGSPILQQGGVESVDGRVSIRVSLEKCSLCSLMTSMKQSSSVSELCISRGGERLRVSCAFCGETLTREGGGRVKRIRPLPSEGWECMAEEWFCHPVLDSEGESVSPMENVEKLSLKPRKDDVFYTEMFYLLSGYNVCKKGSHRKIELGNKREGLTVTCEVCDQLLGSEYENWVELYQCQVQLKLSPLVGTAIATQVVNRHVERMVGQLCRKLRLEGHVCRVIVKPFEADPMHVILPTGLKDPWPTSRVLGFLWLLEPEWSVSVFSSRRGRSEYESGKVVQLMYLTRIEGRERIEAFPWELWLTDNEAYKLEIPYSMCQQLFQQLLRSSCLLPPQHKSMGTSMKLGFLRTV</sequence>
<comment type="caution">
    <text evidence="9">The sequence shown here is derived from an EMBL/GenBank/DDBJ whole genome shotgun (WGS) entry which is preliminary data.</text>
</comment>
<gene>
    <name evidence="9" type="ORF">LOD99_13243</name>
</gene>
<keyword evidence="10" id="KW-1185">Reference proteome</keyword>
<dbReference type="PANTHER" id="PTHR31531:SF2">
    <property type="entry name" value="E3 UBIQUITIN-PROTEIN LIGASE E3D"/>
    <property type="match status" value="1"/>
</dbReference>
<dbReference type="EMBL" id="JAKMXF010000365">
    <property type="protein sequence ID" value="KAI6645990.1"/>
    <property type="molecule type" value="Genomic_DNA"/>
</dbReference>
<evidence type="ECO:0000256" key="5">
    <source>
        <dbReference type="ARBA" id="ARBA00032234"/>
    </source>
</evidence>
<reference evidence="9 10" key="1">
    <citation type="journal article" date="2023" name="BMC Biol.">
        <title>The compact genome of the sponge Oopsacas minuta (Hexactinellida) is lacking key metazoan core genes.</title>
        <authorList>
            <person name="Santini S."/>
            <person name="Schenkelaars Q."/>
            <person name="Jourda C."/>
            <person name="Duchesne M."/>
            <person name="Belahbib H."/>
            <person name="Rocher C."/>
            <person name="Selva M."/>
            <person name="Riesgo A."/>
            <person name="Vervoort M."/>
            <person name="Leys S.P."/>
            <person name="Kodjabachian L."/>
            <person name="Le Bivic A."/>
            <person name="Borchiellini C."/>
            <person name="Claverie J.M."/>
            <person name="Renard E."/>
        </authorList>
    </citation>
    <scope>NUCLEOTIDE SEQUENCE [LARGE SCALE GENOMIC DNA]</scope>
    <source>
        <strain evidence="9">SPO-2</strain>
    </source>
</reference>
<dbReference type="GO" id="GO:0031624">
    <property type="term" value="F:ubiquitin conjugating enzyme binding"/>
    <property type="evidence" value="ECO:0007669"/>
    <property type="project" value="TreeGrafter"/>
</dbReference>
<comment type="subunit">
    <text evidence="8">Interacts with UBE2C/UbcH10 (E2 ubiquitin-conjugating enzyme). In vitro, interacts with cyclin-B.</text>
</comment>
<evidence type="ECO:0000256" key="4">
    <source>
        <dbReference type="ARBA" id="ARBA00029737"/>
    </source>
</evidence>
<dbReference type="Pfam" id="PF09814">
    <property type="entry name" value="HECT_2"/>
    <property type="match status" value="1"/>
</dbReference>
<proteinExistence type="predicted"/>
<dbReference type="Proteomes" id="UP001165289">
    <property type="component" value="Unassembled WGS sequence"/>
</dbReference>
<dbReference type="GO" id="GO:0005634">
    <property type="term" value="C:nucleus"/>
    <property type="evidence" value="ECO:0007669"/>
    <property type="project" value="TreeGrafter"/>
</dbReference>
<dbReference type="GO" id="GO:0000151">
    <property type="term" value="C:ubiquitin ligase complex"/>
    <property type="evidence" value="ECO:0007669"/>
    <property type="project" value="TreeGrafter"/>
</dbReference>
<protein>
    <recommendedName>
        <fullName evidence="3">E3 ubiquitin-protein ligase E3D</fullName>
        <ecNumber evidence="2">2.3.2.26</ecNumber>
    </recommendedName>
    <alternativeName>
        <fullName evidence="6">HECT-type E3 ubiquitin transferase E3D</fullName>
    </alternativeName>
    <alternativeName>
        <fullName evidence="5">UbcH10-binding protein with a HECT-like domain</fullName>
    </alternativeName>
    <alternativeName>
        <fullName evidence="4">Ubiquitin-conjugating enzyme E2C-binding protein</fullName>
    </alternativeName>
</protein>
<evidence type="ECO:0000256" key="8">
    <source>
        <dbReference type="ARBA" id="ARBA00064185"/>
    </source>
</evidence>
<name>A0AAV7JB83_9METZ</name>
<organism evidence="9 10">
    <name type="scientific">Oopsacas minuta</name>
    <dbReference type="NCBI Taxonomy" id="111878"/>
    <lineage>
        <taxon>Eukaryota</taxon>
        <taxon>Metazoa</taxon>
        <taxon>Porifera</taxon>
        <taxon>Hexactinellida</taxon>
        <taxon>Hexasterophora</taxon>
        <taxon>Lyssacinosida</taxon>
        <taxon>Leucopsacidae</taxon>
        <taxon>Oopsacas</taxon>
    </lineage>
</organism>
<comment type="catalytic activity">
    <reaction evidence="1">
        <text>S-ubiquitinyl-[E2 ubiquitin-conjugating enzyme]-L-cysteine + [acceptor protein]-L-lysine = [E2 ubiquitin-conjugating enzyme]-L-cysteine + N(6)-ubiquitinyl-[acceptor protein]-L-lysine.</text>
        <dbReference type="EC" id="2.3.2.26"/>
    </reaction>
</comment>
<evidence type="ECO:0000256" key="7">
    <source>
        <dbReference type="ARBA" id="ARBA00053831"/>
    </source>
</evidence>
<dbReference type="GO" id="GO:0061630">
    <property type="term" value="F:ubiquitin protein ligase activity"/>
    <property type="evidence" value="ECO:0007669"/>
    <property type="project" value="UniProtKB-EC"/>
</dbReference>
<evidence type="ECO:0000313" key="9">
    <source>
        <dbReference type="EMBL" id="KAI6645990.1"/>
    </source>
</evidence>
<evidence type="ECO:0000256" key="1">
    <source>
        <dbReference type="ARBA" id="ARBA00000885"/>
    </source>
</evidence>
<dbReference type="PANTHER" id="PTHR31531">
    <property type="entry name" value="E3 UBIQUITIN-PROTEIN LIGASE E3D FAMILY MEMBER"/>
    <property type="match status" value="1"/>
</dbReference>